<reference evidence="2" key="1">
    <citation type="submission" date="2023-07" db="EMBL/GenBank/DDBJ databases">
        <title>draft genome sequence of fig (Ficus carica).</title>
        <authorList>
            <person name="Takahashi T."/>
            <person name="Nishimura K."/>
        </authorList>
    </citation>
    <scope>NUCLEOTIDE SEQUENCE</scope>
</reference>
<dbReference type="Proteomes" id="UP001187192">
    <property type="component" value="Unassembled WGS sequence"/>
</dbReference>
<comment type="caution">
    <text evidence="2">The sequence shown here is derived from an EMBL/GenBank/DDBJ whole genome shotgun (WGS) entry which is preliminary data.</text>
</comment>
<dbReference type="AlphaFoldDB" id="A0AA88AV89"/>
<evidence type="ECO:0000256" key="1">
    <source>
        <dbReference type="SAM" id="MobiDB-lite"/>
    </source>
</evidence>
<accession>A0AA88AV89</accession>
<evidence type="ECO:0000313" key="3">
    <source>
        <dbReference type="Proteomes" id="UP001187192"/>
    </source>
</evidence>
<name>A0AA88AV89_FICCA</name>
<sequence>MVPLRVRLLLELFNPLPIRGLRVGFSSPHVTPFKRFRPENKTTDQNPVSISVQLHGGCVNSSECSPQKGVEVQAEASPKELRRQRDVTRGRINSMSSGIWNSSRNDSKYLEMTPVVK</sequence>
<evidence type="ECO:0000313" key="2">
    <source>
        <dbReference type="EMBL" id="GMN52726.1"/>
    </source>
</evidence>
<feature type="region of interest" description="Disordered" evidence="1">
    <location>
        <begin position="64"/>
        <end position="88"/>
    </location>
</feature>
<gene>
    <name evidence="2" type="ORF">TIFTF001_021872</name>
</gene>
<protein>
    <submittedName>
        <fullName evidence="2">Uncharacterized protein</fullName>
    </submittedName>
</protein>
<keyword evidence="3" id="KW-1185">Reference proteome</keyword>
<dbReference type="EMBL" id="BTGU01000043">
    <property type="protein sequence ID" value="GMN52726.1"/>
    <property type="molecule type" value="Genomic_DNA"/>
</dbReference>
<organism evidence="2 3">
    <name type="scientific">Ficus carica</name>
    <name type="common">Common fig</name>
    <dbReference type="NCBI Taxonomy" id="3494"/>
    <lineage>
        <taxon>Eukaryota</taxon>
        <taxon>Viridiplantae</taxon>
        <taxon>Streptophyta</taxon>
        <taxon>Embryophyta</taxon>
        <taxon>Tracheophyta</taxon>
        <taxon>Spermatophyta</taxon>
        <taxon>Magnoliopsida</taxon>
        <taxon>eudicotyledons</taxon>
        <taxon>Gunneridae</taxon>
        <taxon>Pentapetalae</taxon>
        <taxon>rosids</taxon>
        <taxon>fabids</taxon>
        <taxon>Rosales</taxon>
        <taxon>Moraceae</taxon>
        <taxon>Ficeae</taxon>
        <taxon>Ficus</taxon>
    </lineage>
</organism>
<feature type="compositionally biased region" description="Basic and acidic residues" evidence="1">
    <location>
        <begin position="77"/>
        <end position="88"/>
    </location>
</feature>
<proteinExistence type="predicted"/>